<evidence type="ECO:0000313" key="1">
    <source>
        <dbReference type="EMBL" id="OSS52547.1"/>
    </source>
</evidence>
<proteinExistence type="predicted"/>
<dbReference type="InParanoid" id="A0A1Y2MAP8"/>
<dbReference type="EMBL" id="KZ107839">
    <property type="protein sequence ID" value="OSS52547.1"/>
    <property type="molecule type" value="Genomic_DNA"/>
</dbReference>
<protein>
    <submittedName>
        <fullName evidence="1">Uncharacterized protein</fullName>
    </submittedName>
</protein>
<accession>A0A1Y2MAP8</accession>
<evidence type="ECO:0000313" key="2">
    <source>
        <dbReference type="Proteomes" id="UP000193240"/>
    </source>
</evidence>
<gene>
    <name evidence="1" type="ORF">B5807_02529</name>
</gene>
<keyword evidence="2" id="KW-1185">Reference proteome</keyword>
<reference evidence="1 2" key="1">
    <citation type="journal article" date="2017" name="Genome Announc.">
        <title>Genome sequence of the saprophytic ascomycete Epicoccum nigrum ICMP 19927 strain isolated from New Zealand.</title>
        <authorList>
            <person name="Fokin M."/>
            <person name="Fleetwood D."/>
            <person name="Weir B.S."/>
            <person name="Villas-Boas S.G."/>
        </authorList>
    </citation>
    <scope>NUCLEOTIDE SEQUENCE [LARGE SCALE GENOMIC DNA]</scope>
    <source>
        <strain evidence="1 2">ICMP 19927</strain>
    </source>
</reference>
<name>A0A1Y2MAP8_EPING</name>
<dbReference type="AlphaFoldDB" id="A0A1Y2MAP8"/>
<organism evidence="1 2">
    <name type="scientific">Epicoccum nigrum</name>
    <name type="common">Soil fungus</name>
    <name type="synonym">Epicoccum purpurascens</name>
    <dbReference type="NCBI Taxonomy" id="105696"/>
    <lineage>
        <taxon>Eukaryota</taxon>
        <taxon>Fungi</taxon>
        <taxon>Dikarya</taxon>
        <taxon>Ascomycota</taxon>
        <taxon>Pezizomycotina</taxon>
        <taxon>Dothideomycetes</taxon>
        <taxon>Pleosporomycetidae</taxon>
        <taxon>Pleosporales</taxon>
        <taxon>Pleosporineae</taxon>
        <taxon>Didymellaceae</taxon>
        <taxon>Epicoccum</taxon>
    </lineage>
</organism>
<dbReference type="Proteomes" id="UP000193240">
    <property type="component" value="Unassembled WGS sequence"/>
</dbReference>
<sequence length="66" mass="7246">MSVSQESHRGVNGIAHVDPSVAHRMSIDNMDTNQINFDAAKATEAEHNVSLWHGLKLYPKSENCVG</sequence>